<evidence type="ECO:0000313" key="2">
    <source>
        <dbReference type="EMBL" id="SEQ91993.1"/>
    </source>
</evidence>
<protein>
    <submittedName>
        <fullName evidence="2">Glycosyl transferase family 2</fullName>
    </submittedName>
</protein>
<reference evidence="3" key="1">
    <citation type="submission" date="2016-10" db="EMBL/GenBank/DDBJ databases">
        <authorList>
            <person name="Varghese N."/>
            <person name="Submissions S."/>
        </authorList>
    </citation>
    <scope>NUCLEOTIDE SEQUENCE [LARGE SCALE GENOMIC DNA]</scope>
    <source>
        <strain evidence="3">DSM 18887</strain>
    </source>
</reference>
<evidence type="ECO:0000259" key="1">
    <source>
        <dbReference type="Pfam" id="PF00535"/>
    </source>
</evidence>
<dbReference type="PANTHER" id="PTHR22916">
    <property type="entry name" value="GLYCOSYLTRANSFERASE"/>
    <property type="match status" value="1"/>
</dbReference>
<gene>
    <name evidence="2" type="ORF">SAMN03080615_03235</name>
</gene>
<dbReference type="PANTHER" id="PTHR22916:SF3">
    <property type="entry name" value="UDP-GLCNAC:BETAGAL BETA-1,3-N-ACETYLGLUCOSAMINYLTRANSFERASE-LIKE PROTEIN 1"/>
    <property type="match status" value="1"/>
</dbReference>
<dbReference type="Gene3D" id="3.90.550.10">
    <property type="entry name" value="Spore Coat Polysaccharide Biosynthesis Protein SpsA, Chain A"/>
    <property type="match status" value="1"/>
</dbReference>
<dbReference type="InterPro" id="IPR001173">
    <property type="entry name" value="Glyco_trans_2-like"/>
</dbReference>
<dbReference type="EMBL" id="FOGB01000011">
    <property type="protein sequence ID" value="SEQ91993.1"/>
    <property type="molecule type" value="Genomic_DNA"/>
</dbReference>
<dbReference type="Proteomes" id="UP000198749">
    <property type="component" value="Unassembled WGS sequence"/>
</dbReference>
<dbReference type="InterPro" id="IPR029044">
    <property type="entry name" value="Nucleotide-diphossugar_trans"/>
</dbReference>
<accession>A0A1H9JZ62</accession>
<dbReference type="SUPFAM" id="SSF53448">
    <property type="entry name" value="Nucleotide-diphospho-sugar transferases"/>
    <property type="match status" value="1"/>
</dbReference>
<dbReference type="OrthoDB" id="9801954at2"/>
<dbReference type="RefSeq" id="WP_091360322.1">
    <property type="nucleotide sequence ID" value="NZ_AP025284.1"/>
</dbReference>
<keyword evidence="3" id="KW-1185">Reference proteome</keyword>
<dbReference type="STRING" id="355243.SAMN03080615_03235"/>
<sequence>MNVSDLPLVSVIIPVFNGADYLSESIISITEQTYPNIEIIVIDDCSSDNSVALIESMGAHNITLLRNQKNSGVSASRNRGIRAAKGKYIAFMDADDISVPHRIERQVSFLEVNSDFGLISSAYETFEGDSLSGKRSLKVLPSDPDYIAARLLFQCNICCPASMLRTELLIHHGLYFDESLSMCEDWELWYRMSQFTRVSNLADVLLYYRKHSNNASNKREEMHRSRMGLFLKSFRDYGVNVDGLFNDNFYLKGKAEFCAFIESAECFANQNRAGQEFSEKEIIAATAYALYEIFKANAMILGYSIYDDLRSSWLYQYMDISPKNRIRNFLRCKRASLKF</sequence>
<organism evidence="2 3">
    <name type="scientific">Amphritea atlantica</name>
    <dbReference type="NCBI Taxonomy" id="355243"/>
    <lineage>
        <taxon>Bacteria</taxon>
        <taxon>Pseudomonadati</taxon>
        <taxon>Pseudomonadota</taxon>
        <taxon>Gammaproteobacteria</taxon>
        <taxon>Oceanospirillales</taxon>
        <taxon>Oceanospirillaceae</taxon>
        <taxon>Amphritea</taxon>
    </lineage>
</organism>
<evidence type="ECO:0000313" key="3">
    <source>
        <dbReference type="Proteomes" id="UP000198749"/>
    </source>
</evidence>
<keyword evidence="2" id="KW-0808">Transferase</keyword>
<proteinExistence type="predicted"/>
<dbReference type="AlphaFoldDB" id="A0A1H9JZ62"/>
<name>A0A1H9JZ62_9GAMM</name>
<dbReference type="GO" id="GO:0016758">
    <property type="term" value="F:hexosyltransferase activity"/>
    <property type="evidence" value="ECO:0007669"/>
    <property type="project" value="UniProtKB-ARBA"/>
</dbReference>
<feature type="domain" description="Glycosyltransferase 2-like" evidence="1">
    <location>
        <begin position="10"/>
        <end position="159"/>
    </location>
</feature>
<dbReference type="Pfam" id="PF00535">
    <property type="entry name" value="Glycos_transf_2"/>
    <property type="match status" value="1"/>
</dbReference>